<gene>
    <name evidence="2" type="ORF">DK389_23930</name>
</gene>
<dbReference type="KEGG" id="mets:DK389_23930"/>
<organism evidence="2 3">
    <name type="scientific">Methylobacterium durans</name>
    <dbReference type="NCBI Taxonomy" id="2202825"/>
    <lineage>
        <taxon>Bacteria</taxon>
        <taxon>Pseudomonadati</taxon>
        <taxon>Pseudomonadota</taxon>
        <taxon>Alphaproteobacteria</taxon>
        <taxon>Hyphomicrobiales</taxon>
        <taxon>Methylobacteriaceae</taxon>
        <taxon>Methylobacterium</taxon>
    </lineage>
</organism>
<dbReference type="OrthoDB" id="8205113at2"/>
<dbReference type="EMBL" id="CP029550">
    <property type="protein sequence ID" value="AWN44763.1"/>
    <property type="molecule type" value="Genomic_DNA"/>
</dbReference>
<keyword evidence="1" id="KW-0732">Signal</keyword>
<evidence type="ECO:0000313" key="3">
    <source>
        <dbReference type="Proteomes" id="UP000245926"/>
    </source>
</evidence>
<dbReference type="InterPro" id="IPR019613">
    <property type="entry name" value="DUF4198"/>
</dbReference>
<sequence length="242" mass="25257">MRPKRLLALPFLGFALSAAAAQAHDLWLTPMPGGIAVQFGHVHEPTLPNADKLVRLSALTASGEAPLSAWPEGMVLAALLPAGSGDVLVSAAYDNGFWVRLRDGGERNADRRAVPDAQRSQWSMKFAKAVTGPGAPWERVLGQTLEIVPLEAPGAEPGAIRVRVLFEGRPVAGAEIAAASGEAAEIRVTTDAEGAARVPLAQGGRQVLAVSHRVKPSRTPALADADAFSATLAFATAEPRTN</sequence>
<accession>A0A2U8WF63</accession>
<dbReference type="Pfam" id="PF10670">
    <property type="entry name" value="DUF4198"/>
    <property type="match status" value="1"/>
</dbReference>
<name>A0A2U8WF63_9HYPH</name>
<evidence type="ECO:0000313" key="2">
    <source>
        <dbReference type="EMBL" id="AWN44763.1"/>
    </source>
</evidence>
<reference evidence="3" key="1">
    <citation type="submission" date="2018-05" db="EMBL/GenBank/DDBJ databases">
        <title>Complete Genome Sequence of Methylobacterium sp. 17SD2-17.</title>
        <authorList>
            <person name="Srinivasan S."/>
        </authorList>
    </citation>
    <scope>NUCLEOTIDE SEQUENCE [LARGE SCALE GENOMIC DNA]</scope>
    <source>
        <strain evidence="3">17SD2-17</strain>
    </source>
</reference>
<keyword evidence="3" id="KW-1185">Reference proteome</keyword>
<protein>
    <submittedName>
        <fullName evidence="2">DUF4198 domain-containing protein</fullName>
    </submittedName>
</protein>
<dbReference type="AlphaFoldDB" id="A0A2U8WF63"/>
<evidence type="ECO:0000256" key="1">
    <source>
        <dbReference type="SAM" id="SignalP"/>
    </source>
</evidence>
<dbReference type="RefSeq" id="WP_109896794.1">
    <property type="nucleotide sequence ID" value="NZ_CP029550.1"/>
</dbReference>
<feature type="chain" id="PRO_5015836360" evidence="1">
    <location>
        <begin position="24"/>
        <end position="242"/>
    </location>
</feature>
<dbReference type="Proteomes" id="UP000245926">
    <property type="component" value="Chromosome"/>
</dbReference>
<proteinExistence type="predicted"/>
<feature type="signal peptide" evidence="1">
    <location>
        <begin position="1"/>
        <end position="23"/>
    </location>
</feature>